<reference evidence="3" key="1">
    <citation type="submission" date="2023-12" db="EMBL/GenBank/DDBJ databases">
        <title>Novel isolates from deep terrestrial aquifers shed light on the physiology and ecology of the class Limnochordia.</title>
        <authorList>
            <person name="Karnachuk O.V."/>
            <person name="Lukina A.P."/>
            <person name="Avakyan M.R."/>
            <person name="Kadnikov V."/>
            <person name="Begmatov S."/>
            <person name="Beletsky A.V."/>
            <person name="Mardanov A.V."/>
            <person name="Ravin N.V."/>
        </authorList>
    </citation>
    <scope>NUCLEOTIDE SEQUENCE [LARGE SCALE GENOMIC DNA]</scope>
    <source>
        <strain evidence="3">LN</strain>
    </source>
</reference>
<dbReference type="EMBL" id="CP141614">
    <property type="protein sequence ID" value="WRP15682.1"/>
    <property type="molecule type" value="Genomic_DNA"/>
</dbReference>
<keyword evidence="1" id="KW-0472">Membrane</keyword>
<name>A0ABZ1BU95_9FIRM</name>
<keyword evidence="1" id="KW-1133">Transmembrane helix</keyword>
<feature type="transmembrane region" description="Helical" evidence="1">
    <location>
        <begin position="340"/>
        <end position="360"/>
    </location>
</feature>
<evidence type="ECO:0000256" key="1">
    <source>
        <dbReference type="SAM" id="Phobius"/>
    </source>
</evidence>
<accession>A0ABZ1BU95</accession>
<dbReference type="Proteomes" id="UP001333102">
    <property type="component" value="Chromosome"/>
</dbReference>
<evidence type="ECO:0000313" key="2">
    <source>
        <dbReference type="EMBL" id="WRP15682.1"/>
    </source>
</evidence>
<protein>
    <submittedName>
        <fullName evidence="2">Stage II sporulation protein P</fullName>
    </submittedName>
</protein>
<evidence type="ECO:0000313" key="3">
    <source>
        <dbReference type="Proteomes" id="UP001333102"/>
    </source>
</evidence>
<dbReference type="RefSeq" id="WP_324670088.1">
    <property type="nucleotide sequence ID" value="NZ_CP141614.1"/>
</dbReference>
<dbReference type="NCBIfam" id="TIGR02867">
    <property type="entry name" value="spore_II_P"/>
    <property type="match status" value="1"/>
</dbReference>
<dbReference type="Pfam" id="PF07454">
    <property type="entry name" value="SpoIIP"/>
    <property type="match status" value="1"/>
</dbReference>
<gene>
    <name evidence="2" type="primary">spoIIP</name>
    <name evidence="2" type="ORF">VLY81_05850</name>
</gene>
<keyword evidence="1" id="KW-0812">Transmembrane</keyword>
<proteinExistence type="predicted"/>
<organism evidence="2 3">
    <name type="scientific">Geochorda subterranea</name>
    <dbReference type="NCBI Taxonomy" id="3109564"/>
    <lineage>
        <taxon>Bacteria</taxon>
        <taxon>Bacillati</taxon>
        <taxon>Bacillota</taxon>
        <taxon>Limnochordia</taxon>
        <taxon>Limnochordales</taxon>
        <taxon>Geochordaceae</taxon>
        <taxon>Geochorda</taxon>
    </lineage>
</organism>
<dbReference type="InterPro" id="IPR010897">
    <property type="entry name" value="Spore_II_P"/>
</dbReference>
<sequence length="410" mass="44431">MRTLAIVGLALGVLWGAVTAGARAEAVGGLGQDERAEITRLISEDGEELLLTGLPLRAGDRFVAPDDRLFEVTGVRDGVARARQVGRVGLQSHPPTPLLALSGGPAPARGLSVAAASAREVAAPRPRDVRVGLYHTHTDESYLPDAGQTNEPWDGDILRVGARLAQVLRGYGLDVLHSTRRHDPHDGMAYSRSRRTALELLRQRPAALFDVHRDTPPAEVYLREIAGQMATSVLLVVGRQNPNLSANEAFAFTIKGYADRAYPGLIRGILYAAGDYNQDLFPRALLAEVGSTYNRLAHAEAGARFFGDVVAATLADVVPRPGLPRPDLDAEQARASRRGWQAAAFLVTLVGAGVALYLLVNERSYEQLSRLLARLRDWREQGRLAWAALAQRVAESWRRLRRRGGLPGGP</sequence>
<keyword evidence="3" id="KW-1185">Reference proteome</keyword>